<dbReference type="EMBL" id="JACQXR010000004">
    <property type="protein sequence ID" value="MBI4725646.1"/>
    <property type="molecule type" value="Genomic_DNA"/>
</dbReference>
<dbReference type="NCBIfam" id="TIGR04183">
    <property type="entry name" value="Por_Secre_tail"/>
    <property type="match status" value="1"/>
</dbReference>
<protein>
    <submittedName>
        <fullName evidence="2">T9SS type A sorting domain-containing protein</fullName>
    </submittedName>
</protein>
<accession>A0A933MJT3</accession>
<evidence type="ECO:0000259" key="1">
    <source>
        <dbReference type="Pfam" id="PF13860"/>
    </source>
</evidence>
<dbReference type="Gene3D" id="2.60.40.4070">
    <property type="match status" value="1"/>
</dbReference>
<organism evidence="2 3">
    <name type="scientific">candidate division TA06 bacterium</name>
    <dbReference type="NCBI Taxonomy" id="2250710"/>
    <lineage>
        <taxon>Bacteria</taxon>
        <taxon>Bacteria division TA06</taxon>
    </lineage>
</organism>
<feature type="domain" description="FlgD/Vpr Ig-like" evidence="1">
    <location>
        <begin position="5"/>
        <end position="58"/>
    </location>
</feature>
<dbReference type="AlphaFoldDB" id="A0A933MJT3"/>
<dbReference type="Proteomes" id="UP000736328">
    <property type="component" value="Unassembled WGS sequence"/>
</dbReference>
<evidence type="ECO:0000313" key="3">
    <source>
        <dbReference type="Proteomes" id="UP000736328"/>
    </source>
</evidence>
<comment type="caution">
    <text evidence="2">The sequence shown here is derived from an EMBL/GenBank/DDBJ whole genome shotgun (WGS) entry which is preliminary data.</text>
</comment>
<dbReference type="InterPro" id="IPR025965">
    <property type="entry name" value="FlgD/Vpr_Ig-like"/>
</dbReference>
<evidence type="ECO:0000313" key="2">
    <source>
        <dbReference type="EMBL" id="MBI4725646.1"/>
    </source>
</evidence>
<dbReference type="Pfam" id="PF13860">
    <property type="entry name" value="FlgD_ig"/>
    <property type="match status" value="1"/>
</dbReference>
<gene>
    <name evidence="2" type="ORF">HY768_00210</name>
</gene>
<reference evidence="2" key="1">
    <citation type="submission" date="2020-07" db="EMBL/GenBank/DDBJ databases">
        <title>Huge and variable diversity of episymbiotic CPR bacteria and DPANN archaea in groundwater ecosystems.</title>
        <authorList>
            <person name="He C.Y."/>
            <person name="Keren R."/>
            <person name="Whittaker M."/>
            <person name="Farag I.F."/>
            <person name="Doudna J."/>
            <person name="Cate J.H.D."/>
            <person name="Banfield J.F."/>
        </authorList>
    </citation>
    <scope>NUCLEOTIDE SEQUENCE</scope>
    <source>
        <strain evidence="2">NC_groundwater_1520_Pr4_B-0.1um_53_5</strain>
    </source>
</reference>
<dbReference type="InterPro" id="IPR026444">
    <property type="entry name" value="Secre_tail"/>
</dbReference>
<proteinExistence type="predicted"/>
<name>A0A933MJT3_UNCT6</name>
<sequence length="70" mass="7886">MPNKTSLELKVYNITGQVVKTIDLGTKDPGYQKVYWDGRDQNNQRVAAGVYFYQLNAAGFSATKKLIMVK</sequence>